<evidence type="ECO:0000313" key="1">
    <source>
        <dbReference type="EMBL" id="GEM47512.1"/>
    </source>
</evidence>
<protein>
    <submittedName>
        <fullName evidence="1">Uncharacterized protein</fullName>
    </submittedName>
</protein>
<name>A0A511N3V3_DEIC1</name>
<sequence length="363" mass="40678">MQKRIEQYLNRATRGLWGRKRQQVKQELYSHIYEKMHFQMSFGKSEEEALESTLQAMGKPREVNAGLFKLHALPALGKMVLITGMLSAAVISQAQHQPSVHVYTQQVQVENPFDARNTQTFPIHYLSAGELAQALQEQQVPFSLQNRQEGNQPAAVLTIGDQTTVLPYQDQHDREGLIKPQGQDHLISIDLLLISLLENDSSRLHGLVNPRIDIGGASFTLGTKEHSFSADTAYISLLNNYMQKHHHLGIAIPADDPMAPRSKSFTLRVPEAKDGEVYALIQADRMYYEQCNCITETGNDLKMATAALAEARDGKITLLSKYPDLKFSALDRLNEGDVLIKLSGEFRTAPFMVVQVNPEDIQP</sequence>
<reference evidence="1 2" key="1">
    <citation type="submission" date="2019-07" db="EMBL/GenBank/DDBJ databases">
        <title>Whole genome shotgun sequence of Deinococcus cellulosilyticus NBRC 106333.</title>
        <authorList>
            <person name="Hosoyama A."/>
            <person name="Uohara A."/>
            <person name="Ohji S."/>
            <person name="Ichikawa N."/>
        </authorList>
    </citation>
    <scope>NUCLEOTIDE SEQUENCE [LARGE SCALE GENOMIC DNA]</scope>
    <source>
        <strain evidence="1 2">NBRC 106333</strain>
    </source>
</reference>
<dbReference type="AlphaFoldDB" id="A0A511N3V3"/>
<dbReference type="NCBIfam" id="NF038403">
    <property type="entry name" value="perm_prefix_1"/>
    <property type="match status" value="1"/>
</dbReference>
<proteinExistence type="predicted"/>
<dbReference type="Proteomes" id="UP000321306">
    <property type="component" value="Unassembled WGS sequence"/>
</dbReference>
<gene>
    <name evidence="1" type="ORF">DC3_31470</name>
</gene>
<organism evidence="1 2">
    <name type="scientific">Deinococcus cellulosilyticus (strain DSM 18568 / NBRC 106333 / KACC 11606 / 5516J-15)</name>
    <dbReference type="NCBI Taxonomy" id="1223518"/>
    <lineage>
        <taxon>Bacteria</taxon>
        <taxon>Thermotogati</taxon>
        <taxon>Deinococcota</taxon>
        <taxon>Deinococci</taxon>
        <taxon>Deinococcales</taxon>
        <taxon>Deinococcaceae</taxon>
        <taxon>Deinococcus</taxon>
    </lineage>
</organism>
<dbReference type="InterPro" id="IPR047928">
    <property type="entry name" value="Perm_prefix_1"/>
</dbReference>
<evidence type="ECO:0000313" key="2">
    <source>
        <dbReference type="Proteomes" id="UP000321306"/>
    </source>
</evidence>
<dbReference type="EMBL" id="BJXB01000013">
    <property type="protein sequence ID" value="GEM47512.1"/>
    <property type="molecule type" value="Genomic_DNA"/>
</dbReference>
<dbReference type="RefSeq" id="WP_146885807.1">
    <property type="nucleotide sequence ID" value="NZ_BJXB01000013.1"/>
</dbReference>
<dbReference type="OrthoDB" id="55894at2"/>
<keyword evidence="2" id="KW-1185">Reference proteome</keyword>
<accession>A0A511N3V3</accession>
<comment type="caution">
    <text evidence="1">The sequence shown here is derived from an EMBL/GenBank/DDBJ whole genome shotgun (WGS) entry which is preliminary data.</text>
</comment>